<keyword evidence="3" id="KW-1185">Reference proteome</keyword>
<dbReference type="EMBL" id="JAVXUP010000314">
    <property type="protein sequence ID" value="KAK3031224.1"/>
    <property type="molecule type" value="Genomic_DNA"/>
</dbReference>
<name>A0AA88WQK8_9ASTE</name>
<accession>A0AA88WQK8</accession>
<evidence type="ECO:0000313" key="3">
    <source>
        <dbReference type="Proteomes" id="UP001188597"/>
    </source>
</evidence>
<sequence length="106" mass="12183">MQRSSGFNVYQIVLGGVLLHIRVVADTAITFFQIFNSITAITTVVRHHHRLRHHRRGTAMLTETYMHPALNDEGIQLTSNIVIDSSHEYIARPIANMKTFNQQFCY</sequence>
<comment type="caution">
    <text evidence="2">The sequence shown here is derived from an EMBL/GenBank/DDBJ whole genome shotgun (WGS) entry which is preliminary data.</text>
</comment>
<evidence type="ECO:0000256" key="1">
    <source>
        <dbReference type="SAM" id="Phobius"/>
    </source>
</evidence>
<keyword evidence="1" id="KW-0472">Membrane</keyword>
<gene>
    <name evidence="2" type="ORF">RJ639_036879</name>
</gene>
<evidence type="ECO:0000313" key="2">
    <source>
        <dbReference type="EMBL" id="KAK3031224.1"/>
    </source>
</evidence>
<keyword evidence="1" id="KW-1133">Transmembrane helix</keyword>
<proteinExistence type="predicted"/>
<protein>
    <submittedName>
        <fullName evidence="2">Uncharacterized protein</fullName>
    </submittedName>
</protein>
<dbReference type="AlphaFoldDB" id="A0AA88WQK8"/>
<feature type="transmembrane region" description="Helical" evidence="1">
    <location>
        <begin position="29"/>
        <end position="46"/>
    </location>
</feature>
<organism evidence="2 3">
    <name type="scientific">Escallonia herrerae</name>
    <dbReference type="NCBI Taxonomy" id="1293975"/>
    <lineage>
        <taxon>Eukaryota</taxon>
        <taxon>Viridiplantae</taxon>
        <taxon>Streptophyta</taxon>
        <taxon>Embryophyta</taxon>
        <taxon>Tracheophyta</taxon>
        <taxon>Spermatophyta</taxon>
        <taxon>Magnoliopsida</taxon>
        <taxon>eudicotyledons</taxon>
        <taxon>Gunneridae</taxon>
        <taxon>Pentapetalae</taxon>
        <taxon>asterids</taxon>
        <taxon>campanulids</taxon>
        <taxon>Escalloniales</taxon>
        <taxon>Escalloniaceae</taxon>
        <taxon>Escallonia</taxon>
    </lineage>
</organism>
<reference evidence="2" key="1">
    <citation type="submission" date="2022-12" db="EMBL/GenBank/DDBJ databases">
        <title>Draft genome assemblies for two species of Escallonia (Escalloniales).</title>
        <authorList>
            <person name="Chanderbali A."/>
            <person name="Dervinis C."/>
            <person name="Anghel I."/>
            <person name="Soltis D."/>
            <person name="Soltis P."/>
            <person name="Zapata F."/>
        </authorList>
    </citation>
    <scope>NUCLEOTIDE SEQUENCE</scope>
    <source>
        <strain evidence="2">UCBG64.0493</strain>
        <tissue evidence="2">Leaf</tissue>
    </source>
</reference>
<dbReference type="Proteomes" id="UP001188597">
    <property type="component" value="Unassembled WGS sequence"/>
</dbReference>
<keyword evidence="1" id="KW-0812">Transmembrane</keyword>
<feature type="transmembrane region" description="Helical" evidence="1">
    <location>
        <begin position="7"/>
        <end position="23"/>
    </location>
</feature>